<evidence type="ECO:0000313" key="3">
    <source>
        <dbReference type="EMBL" id="MFB9762724.1"/>
    </source>
</evidence>
<name>A0ABV5WPZ5_9BACI</name>
<dbReference type="EMBL" id="JBHMAF010000200">
    <property type="protein sequence ID" value="MFB9762724.1"/>
    <property type="molecule type" value="Genomic_DNA"/>
</dbReference>
<protein>
    <submittedName>
        <fullName evidence="3">Class I SAM-dependent methyltransferase</fullName>
        <ecNumber evidence="3">2.1.-.-</ecNumber>
    </submittedName>
</protein>
<proteinExistence type="predicted"/>
<feature type="domain" description="Methyltransferase type 11" evidence="2">
    <location>
        <begin position="45"/>
        <end position="139"/>
    </location>
</feature>
<sequence length="239" mass="27253">MVLIRNSIYLDALSKFGVGGAHPGGISLTKKIFKTEEINETSYILDVGCGTGQTAAYLASRYGAKVTAMDINPIMIEKAKNRMTKYQLPVEIIQGSIENFPLADGRFNFIISESVLSFVNKPRALKEIFRLLKNGGRFIANELTMNKQLETTNEEEIKQFYGLDSVLMEKDWVNLFEHTGFKHIKTRVQEHSNFQNNPIPEFTYSAHIDPQLYGIITQHFHLMIKYQGVLDYRVFSCTK</sequence>
<dbReference type="Proteomes" id="UP001589609">
    <property type="component" value="Unassembled WGS sequence"/>
</dbReference>
<comment type="caution">
    <text evidence="3">The sequence shown here is derived from an EMBL/GenBank/DDBJ whole genome shotgun (WGS) entry which is preliminary data.</text>
</comment>
<dbReference type="RefSeq" id="WP_379952591.1">
    <property type="nucleotide sequence ID" value="NZ_JBHMAF010000200.1"/>
</dbReference>
<dbReference type="Gene3D" id="3.40.50.150">
    <property type="entry name" value="Vaccinia Virus protein VP39"/>
    <property type="match status" value="1"/>
</dbReference>
<dbReference type="Pfam" id="PF08241">
    <property type="entry name" value="Methyltransf_11"/>
    <property type="match status" value="1"/>
</dbReference>
<organism evidence="3 4">
    <name type="scientific">Ectobacillus funiculus</name>
    <dbReference type="NCBI Taxonomy" id="137993"/>
    <lineage>
        <taxon>Bacteria</taxon>
        <taxon>Bacillati</taxon>
        <taxon>Bacillota</taxon>
        <taxon>Bacilli</taxon>
        <taxon>Bacillales</taxon>
        <taxon>Bacillaceae</taxon>
        <taxon>Ectobacillus</taxon>
    </lineage>
</organism>
<accession>A0ABV5WPZ5</accession>
<keyword evidence="3" id="KW-0489">Methyltransferase</keyword>
<gene>
    <name evidence="3" type="ORF">ACFFMS_31360</name>
</gene>
<dbReference type="CDD" id="cd02440">
    <property type="entry name" value="AdoMet_MTases"/>
    <property type="match status" value="1"/>
</dbReference>
<dbReference type="InterPro" id="IPR029063">
    <property type="entry name" value="SAM-dependent_MTases_sf"/>
</dbReference>
<reference evidence="3 4" key="1">
    <citation type="submission" date="2024-09" db="EMBL/GenBank/DDBJ databases">
        <authorList>
            <person name="Sun Q."/>
            <person name="Mori K."/>
        </authorList>
    </citation>
    <scope>NUCLEOTIDE SEQUENCE [LARGE SCALE GENOMIC DNA]</scope>
    <source>
        <strain evidence="3 4">JCM 11201</strain>
    </source>
</reference>
<dbReference type="PANTHER" id="PTHR44068:SF11">
    <property type="entry name" value="GERANYL DIPHOSPHATE 2-C-METHYLTRANSFERASE"/>
    <property type="match status" value="1"/>
</dbReference>
<keyword evidence="4" id="KW-1185">Reference proteome</keyword>
<dbReference type="InterPro" id="IPR050447">
    <property type="entry name" value="Erg6_SMT_methyltransf"/>
</dbReference>
<evidence type="ECO:0000256" key="1">
    <source>
        <dbReference type="ARBA" id="ARBA00022679"/>
    </source>
</evidence>
<dbReference type="SUPFAM" id="SSF53335">
    <property type="entry name" value="S-adenosyl-L-methionine-dependent methyltransferases"/>
    <property type="match status" value="1"/>
</dbReference>
<dbReference type="EC" id="2.1.-.-" evidence="3"/>
<keyword evidence="1 3" id="KW-0808">Transferase</keyword>
<dbReference type="InterPro" id="IPR013216">
    <property type="entry name" value="Methyltransf_11"/>
</dbReference>
<dbReference type="GO" id="GO:0032259">
    <property type="term" value="P:methylation"/>
    <property type="evidence" value="ECO:0007669"/>
    <property type="project" value="UniProtKB-KW"/>
</dbReference>
<dbReference type="PANTHER" id="PTHR44068">
    <property type="entry name" value="ZGC:194242"/>
    <property type="match status" value="1"/>
</dbReference>
<evidence type="ECO:0000259" key="2">
    <source>
        <dbReference type="Pfam" id="PF08241"/>
    </source>
</evidence>
<evidence type="ECO:0000313" key="4">
    <source>
        <dbReference type="Proteomes" id="UP001589609"/>
    </source>
</evidence>
<dbReference type="GO" id="GO:0008168">
    <property type="term" value="F:methyltransferase activity"/>
    <property type="evidence" value="ECO:0007669"/>
    <property type="project" value="UniProtKB-KW"/>
</dbReference>